<sequence length="235" mass="24117">MTAQDHDSSSGPRHAVVTGTSSGIGRAVAERLLADGWRVTGIDRAASVLSHERFDGFEADLAEPHTLIARLADVGAVTALVHAAGYMRVGRLGELQAESGEGMWRVHVGAAEALANALAPRLGEGGRIVLIGSRTANGAAGRSQYAATKAALTGLARSWAIELAPRRVTVNVIAPAATDTPFLRDPSRAGTAPVLPPMGRFVDPTEVAALTAFLLSPEAGAITGQTITICAGASL</sequence>
<accession>A0ABY3R8A5</accession>
<dbReference type="Gene3D" id="3.40.50.720">
    <property type="entry name" value="NAD(P)-binding Rossmann-like Domain"/>
    <property type="match status" value="1"/>
</dbReference>
<organism evidence="4 5">
    <name type="scientific">Bradyrhizobium ontarionense</name>
    <dbReference type="NCBI Taxonomy" id="2898149"/>
    <lineage>
        <taxon>Bacteria</taxon>
        <taxon>Pseudomonadati</taxon>
        <taxon>Pseudomonadota</taxon>
        <taxon>Alphaproteobacteria</taxon>
        <taxon>Hyphomicrobiales</taxon>
        <taxon>Nitrobacteraceae</taxon>
        <taxon>Bradyrhizobium</taxon>
    </lineage>
</organism>
<protein>
    <submittedName>
        <fullName evidence="4">SDR family oxidoreductase</fullName>
    </submittedName>
</protein>
<dbReference type="InterPro" id="IPR057326">
    <property type="entry name" value="KR_dom"/>
</dbReference>
<evidence type="ECO:0000313" key="5">
    <source>
        <dbReference type="Proteomes" id="UP001431010"/>
    </source>
</evidence>
<dbReference type="InterPro" id="IPR051122">
    <property type="entry name" value="SDR_DHRS6-like"/>
</dbReference>
<dbReference type="Pfam" id="PF13561">
    <property type="entry name" value="adh_short_C2"/>
    <property type="match status" value="1"/>
</dbReference>
<dbReference type="InterPro" id="IPR036291">
    <property type="entry name" value="NAD(P)-bd_dom_sf"/>
</dbReference>
<dbReference type="PRINTS" id="PR00080">
    <property type="entry name" value="SDRFAMILY"/>
</dbReference>
<dbReference type="CDD" id="cd05233">
    <property type="entry name" value="SDR_c"/>
    <property type="match status" value="1"/>
</dbReference>
<name>A0ABY3R8A5_9BRAD</name>
<dbReference type="EMBL" id="CP088156">
    <property type="protein sequence ID" value="UFZ03252.1"/>
    <property type="molecule type" value="Genomic_DNA"/>
</dbReference>
<evidence type="ECO:0000313" key="4">
    <source>
        <dbReference type="EMBL" id="UFZ03252.1"/>
    </source>
</evidence>
<dbReference type="SMART" id="SM00822">
    <property type="entry name" value="PKS_KR"/>
    <property type="match status" value="1"/>
</dbReference>
<dbReference type="PRINTS" id="PR00081">
    <property type="entry name" value="GDHRDH"/>
</dbReference>
<dbReference type="InterPro" id="IPR002347">
    <property type="entry name" value="SDR_fam"/>
</dbReference>
<proteinExistence type="inferred from homology"/>
<dbReference type="SUPFAM" id="SSF51735">
    <property type="entry name" value="NAD(P)-binding Rossmann-fold domains"/>
    <property type="match status" value="1"/>
</dbReference>
<evidence type="ECO:0000259" key="3">
    <source>
        <dbReference type="SMART" id="SM00822"/>
    </source>
</evidence>
<feature type="domain" description="Ketoreductase" evidence="3">
    <location>
        <begin position="13"/>
        <end position="176"/>
    </location>
</feature>
<dbReference type="PANTHER" id="PTHR43477:SF1">
    <property type="entry name" value="DIHYDROANTICAPSIN 7-DEHYDROGENASE"/>
    <property type="match status" value="1"/>
</dbReference>
<reference evidence="4" key="1">
    <citation type="journal article" date="2024" name="Antonie Van Leeuwenhoek">
        <title>Bradyrhizobium ontarionense sp. nov., a novel bacterial symbiont isolated from Aeschynomene indica (Indian jointvetch), harbours photosynthesis, nitrogen fixation and nitrous oxide (N2O) reductase genes.</title>
        <authorList>
            <person name="Bromfield E.S.P."/>
            <person name="Cloutier S."/>
        </authorList>
    </citation>
    <scope>NUCLEOTIDE SEQUENCE</scope>
    <source>
        <strain evidence="4">A19</strain>
    </source>
</reference>
<dbReference type="PANTHER" id="PTHR43477">
    <property type="entry name" value="DIHYDROANTICAPSIN 7-DEHYDROGENASE"/>
    <property type="match status" value="1"/>
</dbReference>
<dbReference type="RefSeq" id="WP_231319275.1">
    <property type="nucleotide sequence ID" value="NZ_CP088156.1"/>
</dbReference>
<evidence type="ECO:0000256" key="2">
    <source>
        <dbReference type="ARBA" id="ARBA00023002"/>
    </source>
</evidence>
<dbReference type="Proteomes" id="UP001431010">
    <property type="component" value="Chromosome"/>
</dbReference>
<gene>
    <name evidence="4" type="ORF">LQG66_29035</name>
</gene>
<keyword evidence="5" id="KW-1185">Reference proteome</keyword>
<comment type="similarity">
    <text evidence="1">Belongs to the short-chain dehydrogenases/reductases (SDR) family.</text>
</comment>
<keyword evidence="2" id="KW-0560">Oxidoreductase</keyword>
<evidence type="ECO:0000256" key="1">
    <source>
        <dbReference type="ARBA" id="ARBA00006484"/>
    </source>
</evidence>